<feature type="compositionally biased region" description="Low complexity" evidence="2">
    <location>
        <begin position="452"/>
        <end position="498"/>
    </location>
</feature>
<protein>
    <recommendedName>
        <fullName evidence="3">LOB domain-containing protein</fullName>
    </recommendedName>
</protein>
<organism evidence="4 5">
    <name type="scientific">Papaver atlanticum</name>
    <dbReference type="NCBI Taxonomy" id="357466"/>
    <lineage>
        <taxon>Eukaryota</taxon>
        <taxon>Viridiplantae</taxon>
        <taxon>Streptophyta</taxon>
        <taxon>Embryophyta</taxon>
        <taxon>Tracheophyta</taxon>
        <taxon>Spermatophyta</taxon>
        <taxon>Magnoliopsida</taxon>
        <taxon>Ranunculales</taxon>
        <taxon>Papaveraceae</taxon>
        <taxon>Papaveroideae</taxon>
        <taxon>Papaver</taxon>
    </lineage>
</organism>
<feature type="compositionally biased region" description="Polar residues" evidence="2">
    <location>
        <begin position="354"/>
        <end position="365"/>
    </location>
</feature>
<evidence type="ECO:0000259" key="3">
    <source>
        <dbReference type="PROSITE" id="PS50891"/>
    </source>
</evidence>
<dbReference type="PROSITE" id="PS50891">
    <property type="entry name" value="LOB"/>
    <property type="match status" value="1"/>
</dbReference>
<name>A0AAD4T5P4_9MAGN</name>
<comment type="caution">
    <text evidence="4">The sequence shown here is derived from an EMBL/GenBank/DDBJ whole genome shotgun (WGS) entry which is preliminary data.</text>
</comment>
<dbReference type="Pfam" id="PF03195">
    <property type="entry name" value="LOB"/>
    <property type="match status" value="1"/>
</dbReference>
<feature type="domain" description="LOB" evidence="3">
    <location>
        <begin position="141"/>
        <end position="247"/>
    </location>
</feature>
<proteinExistence type="inferred from homology"/>
<dbReference type="Proteomes" id="UP001202328">
    <property type="component" value="Unassembled WGS sequence"/>
</dbReference>
<reference evidence="4" key="1">
    <citation type="submission" date="2022-04" db="EMBL/GenBank/DDBJ databases">
        <title>A functionally conserved STORR gene fusion in Papaver species that diverged 16.8 million years ago.</title>
        <authorList>
            <person name="Catania T."/>
        </authorList>
    </citation>
    <scope>NUCLEOTIDE SEQUENCE</scope>
    <source>
        <strain evidence="4">S-188037</strain>
    </source>
</reference>
<sequence>MKVHEICVFCKYRGESACSRGTHHLLFRLDNVSATFSHYNAQSFNQPVNDETKNRITDGVIRLENIVRYQDETYGLAGIILLLESILDINTAHYESLIITGQNPPTAVQIRPDYPVRPPQQTASFNNSFVSTSSAQQPQRQPCPACIYLARNCPWNCQLAQYFESMFRQDFRDVCRSLFARTSLVYNNTSQKKLKQAEMKQIGDNTRGFEVAILRICPIYGTMGIMLSLVRRLLVVNSDIDNLEGVNRSRQFHQQVPPQYPAPTNLNTGGPPQQQQQRQLQLGVAKRSLEQGESQIRQQRQRLPEPPNQPHQAAGAWPRLQKAAPFQQTYPPPAFQQPPYHVQMQGHQTRPLPRSQQSAVPSQFQPLFAGINSSSSASSSQSQLQSHRHHYLSTVSSSSAAVVGQPDPHHQPPLATLDEVQNTYWDEEQIKLNQRLQPYQVQMQGHQTRPLLLSQPPAVPSQSQQLLAGINSSSSATSSQSQQQLAGSSSSAAVVGQPHQHHHAPADPYEFATVQLPDNENTDEAQKQLNQGPQ</sequence>
<evidence type="ECO:0000313" key="4">
    <source>
        <dbReference type="EMBL" id="KAI3938628.1"/>
    </source>
</evidence>
<evidence type="ECO:0000256" key="1">
    <source>
        <dbReference type="ARBA" id="ARBA00005474"/>
    </source>
</evidence>
<dbReference type="EMBL" id="JAJJMB010005516">
    <property type="protein sequence ID" value="KAI3938628.1"/>
    <property type="molecule type" value="Genomic_DNA"/>
</dbReference>
<dbReference type="AlphaFoldDB" id="A0AAD4T5P4"/>
<feature type="region of interest" description="Disordered" evidence="2">
    <location>
        <begin position="255"/>
        <end position="316"/>
    </location>
</feature>
<evidence type="ECO:0000256" key="2">
    <source>
        <dbReference type="SAM" id="MobiDB-lite"/>
    </source>
</evidence>
<feature type="region of interest" description="Disordered" evidence="2">
    <location>
        <begin position="328"/>
        <end position="415"/>
    </location>
</feature>
<feature type="compositionally biased region" description="Low complexity" evidence="2">
    <location>
        <begin position="393"/>
        <end position="403"/>
    </location>
</feature>
<evidence type="ECO:0000313" key="5">
    <source>
        <dbReference type="Proteomes" id="UP001202328"/>
    </source>
</evidence>
<feature type="compositionally biased region" description="Low complexity" evidence="2">
    <location>
        <begin position="273"/>
        <end position="282"/>
    </location>
</feature>
<feature type="region of interest" description="Disordered" evidence="2">
    <location>
        <begin position="452"/>
        <end position="534"/>
    </location>
</feature>
<feature type="compositionally biased region" description="Low complexity" evidence="2">
    <location>
        <begin position="373"/>
        <end position="385"/>
    </location>
</feature>
<accession>A0AAD4T5P4</accession>
<dbReference type="InterPro" id="IPR004883">
    <property type="entry name" value="LOB"/>
</dbReference>
<comment type="similarity">
    <text evidence="1">Belongs to the LOB domain-containing protein family.</text>
</comment>
<keyword evidence="5" id="KW-1185">Reference proteome</keyword>
<feature type="compositionally biased region" description="Polar residues" evidence="2">
    <location>
        <begin position="255"/>
        <end position="272"/>
    </location>
</feature>
<gene>
    <name evidence="4" type="ORF">MKW98_016133</name>
</gene>